<evidence type="ECO:0000256" key="1">
    <source>
        <dbReference type="SAM" id="MobiDB-lite"/>
    </source>
</evidence>
<proteinExistence type="predicted"/>
<reference evidence="2" key="1">
    <citation type="submission" date="2023-03" db="EMBL/GenBank/DDBJ databases">
        <title>Massive genome expansion in bonnet fungi (Mycena s.s.) driven by repeated elements and novel gene families across ecological guilds.</title>
        <authorList>
            <consortium name="Lawrence Berkeley National Laboratory"/>
            <person name="Harder C.B."/>
            <person name="Miyauchi S."/>
            <person name="Viragh M."/>
            <person name="Kuo A."/>
            <person name="Thoen E."/>
            <person name="Andreopoulos B."/>
            <person name="Lu D."/>
            <person name="Skrede I."/>
            <person name="Drula E."/>
            <person name="Henrissat B."/>
            <person name="Morin E."/>
            <person name="Kohler A."/>
            <person name="Barry K."/>
            <person name="LaButti K."/>
            <person name="Morin E."/>
            <person name="Salamov A."/>
            <person name="Lipzen A."/>
            <person name="Mereny Z."/>
            <person name="Hegedus B."/>
            <person name="Baldrian P."/>
            <person name="Stursova M."/>
            <person name="Weitz H."/>
            <person name="Taylor A."/>
            <person name="Grigoriev I.V."/>
            <person name="Nagy L.G."/>
            <person name="Martin F."/>
            <person name="Kauserud H."/>
        </authorList>
    </citation>
    <scope>NUCLEOTIDE SEQUENCE</scope>
    <source>
        <strain evidence="2">CBHHK200</strain>
    </source>
</reference>
<sequence>MPVIPQSRRTRTRHLRPYRVRQSSGFPSAPELEEDHVAWVFQTWYTSNDPWAALGAGRDTVTSANLTPSGSGWGPLPQVTSSWGTGDGWGAAGDTTGNTETGQSNSDAPWGSWGSSAWIPEGNYNETGTWITYGKISAEGSAPAGASTGSMQTTVTAVTAADPPTAAVPIDDRN</sequence>
<organism evidence="2 3">
    <name type="scientific">Mycena alexandri</name>
    <dbReference type="NCBI Taxonomy" id="1745969"/>
    <lineage>
        <taxon>Eukaryota</taxon>
        <taxon>Fungi</taxon>
        <taxon>Dikarya</taxon>
        <taxon>Basidiomycota</taxon>
        <taxon>Agaricomycotina</taxon>
        <taxon>Agaricomycetes</taxon>
        <taxon>Agaricomycetidae</taxon>
        <taxon>Agaricales</taxon>
        <taxon>Marasmiineae</taxon>
        <taxon>Mycenaceae</taxon>
        <taxon>Mycena</taxon>
    </lineage>
</organism>
<evidence type="ECO:0000313" key="2">
    <source>
        <dbReference type="EMBL" id="KAJ7040091.1"/>
    </source>
</evidence>
<evidence type="ECO:0000313" key="3">
    <source>
        <dbReference type="Proteomes" id="UP001218188"/>
    </source>
</evidence>
<accession>A0AAD6T732</accession>
<dbReference type="AlphaFoldDB" id="A0AAD6T732"/>
<dbReference type="Proteomes" id="UP001218188">
    <property type="component" value="Unassembled WGS sequence"/>
</dbReference>
<name>A0AAD6T732_9AGAR</name>
<feature type="compositionally biased region" description="Polar residues" evidence="1">
    <location>
        <begin position="98"/>
        <end position="107"/>
    </location>
</feature>
<feature type="region of interest" description="Disordered" evidence="1">
    <location>
        <begin position="90"/>
        <end position="112"/>
    </location>
</feature>
<gene>
    <name evidence="2" type="ORF">C8F04DRAFT_1178195</name>
</gene>
<dbReference type="EMBL" id="JARJCM010000023">
    <property type="protein sequence ID" value="KAJ7040091.1"/>
    <property type="molecule type" value="Genomic_DNA"/>
</dbReference>
<keyword evidence="3" id="KW-1185">Reference proteome</keyword>
<protein>
    <submittedName>
        <fullName evidence="2">Uncharacterized protein</fullName>
    </submittedName>
</protein>
<comment type="caution">
    <text evidence="2">The sequence shown here is derived from an EMBL/GenBank/DDBJ whole genome shotgun (WGS) entry which is preliminary data.</text>
</comment>